<dbReference type="InterPro" id="IPR015943">
    <property type="entry name" value="WD40/YVTN_repeat-like_dom_sf"/>
</dbReference>
<organism evidence="1 2">
    <name type="scientific">Fictibacillus arsenicus</name>
    <dbReference type="NCBI Taxonomy" id="255247"/>
    <lineage>
        <taxon>Bacteria</taxon>
        <taxon>Bacillati</taxon>
        <taxon>Bacillota</taxon>
        <taxon>Bacilli</taxon>
        <taxon>Bacillales</taxon>
        <taxon>Fictibacillaceae</taxon>
        <taxon>Fictibacillus</taxon>
    </lineage>
</organism>
<protein>
    <submittedName>
        <fullName evidence="1">Uncharacterized protein</fullName>
    </submittedName>
</protein>
<dbReference type="KEGG" id="far:ABE41_008705"/>
<name>A0A1B1Z3K6_9BACL</name>
<proteinExistence type="predicted"/>
<dbReference type="SUPFAM" id="SSF69322">
    <property type="entry name" value="Tricorn protease domain 2"/>
    <property type="match status" value="1"/>
</dbReference>
<dbReference type="EMBL" id="CP016761">
    <property type="protein sequence ID" value="ANX12085.1"/>
    <property type="molecule type" value="Genomic_DNA"/>
</dbReference>
<evidence type="ECO:0000313" key="2">
    <source>
        <dbReference type="Proteomes" id="UP000077412"/>
    </source>
</evidence>
<dbReference type="Proteomes" id="UP000077412">
    <property type="component" value="Chromosome"/>
</dbReference>
<accession>A0A1B1Z3K6</accession>
<dbReference type="AlphaFoldDB" id="A0A1B1Z3K6"/>
<dbReference type="STRING" id="255247.ABE41_008705"/>
<dbReference type="Gene3D" id="2.130.10.10">
    <property type="entry name" value="YVTN repeat-like/Quinoprotein amine dehydrogenase"/>
    <property type="match status" value="1"/>
</dbReference>
<reference evidence="1 2" key="1">
    <citation type="submission" date="2016-08" db="EMBL/GenBank/DDBJ databases">
        <title>Complete genome sequence of Fictibacillus arsenicus G25-54, a strain with toxicity to nematodes and a potential arsenic-resistance activity.</title>
        <authorList>
            <person name="Zheng Z."/>
        </authorList>
    </citation>
    <scope>NUCLEOTIDE SEQUENCE [LARGE SCALE GENOMIC DNA]</scope>
    <source>
        <strain evidence="1 2">G25-54</strain>
    </source>
</reference>
<keyword evidence="2" id="KW-1185">Reference proteome</keyword>
<evidence type="ECO:0000313" key="1">
    <source>
        <dbReference type="EMBL" id="ANX12085.1"/>
    </source>
</evidence>
<dbReference type="RefSeq" id="WP_066288891.1">
    <property type="nucleotide sequence ID" value="NZ_CP016761.1"/>
</dbReference>
<dbReference type="OrthoDB" id="9808976at2"/>
<sequence>MRKIYVIGGQQKDRITEDWHQYEKGVVLQIDIDRYELIKRTEYTSPPNVCPDNDPSIVFKAGTISKKKLYVCTETEVIIFSLPNMKQIDYLSLPCFNDLHHVRPNHNGNLLVVNTGLDMVLEINSSGNVLRSWNVLNQPPWDRFSPNVDYRKIATTKPHQSHPNFVFQIGNDIWATRCLQQDAICLTKPDQIINIGGSYIHDGVLAGDTLYFTKVDGQVVTVDVQTLQVKNHYYLSLFSNHNSPLGWCRGIKVLGDDTVIVGFTRIRPSKYPLEDQQKFNQLDAVLPTRIACYDLKHGKLLWEHELEQYNLNAVFSIHSEDE</sequence>
<gene>
    <name evidence="1" type="ORF">ABE41_008705</name>
</gene>